<dbReference type="InterPro" id="IPR036318">
    <property type="entry name" value="FAD-bd_PCMH-like_sf"/>
</dbReference>
<feature type="domain" description="FAD-binding PCMH-type" evidence="6">
    <location>
        <begin position="20"/>
        <end position="183"/>
    </location>
</feature>
<evidence type="ECO:0000256" key="5">
    <source>
        <dbReference type="ARBA" id="ARBA00023002"/>
    </source>
</evidence>
<protein>
    <submittedName>
        <fullName evidence="7">Cytokinin dehydrogenase 1, FAD and cytokinin binding</fullName>
    </submittedName>
</protein>
<dbReference type="Gene3D" id="3.30.43.10">
    <property type="entry name" value="Uridine Diphospho-n-acetylenolpyruvylglucosamine Reductase, domain 2"/>
    <property type="match status" value="1"/>
</dbReference>
<dbReference type="InterPro" id="IPR016169">
    <property type="entry name" value="FAD-bd_PCMH_sub2"/>
</dbReference>
<dbReference type="InterPro" id="IPR016167">
    <property type="entry name" value="FAD-bd_PCMH_sub1"/>
</dbReference>
<evidence type="ECO:0000313" key="7">
    <source>
        <dbReference type="EMBL" id="SMD24232.1"/>
    </source>
</evidence>
<dbReference type="Gene3D" id="3.30.465.10">
    <property type="match status" value="1"/>
</dbReference>
<dbReference type="Proteomes" id="UP000192674">
    <property type="component" value="Unassembled WGS sequence"/>
</dbReference>
<evidence type="ECO:0000256" key="1">
    <source>
        <dbReference type="ARBA" id="ARBA00001974"/>
    </source>
</evidence>
<dbReference type="GO" id="GO:0071949">
    <property type="term" value="F:FAD binding"/>
    <property type="evidence" value="ECO:0007669"/>
    <property type="project" value="InterPro"/>
</dbReference>
<dbReference type="InterPro" id="IPR050432">
    <property type="entry name" value="FAD-linked_Oxidoreductases_BP"/>
</dbReference>
<dbReference type="Pfam" id="PF01565">
    <property type="entry name" value="FAD_binding_4"/>
    <property type="match status" value="1"/>
</dbReference>
<dbReference type="PROSITE" id="PS51387">
    <property type="entry name" value="FAD_PCMH"/>
    <property type="match status" value="1"/>
</dbReference>
<dbReference type="GO" id="GO:0019139">
    <property type="term" value="F:cytokinin dehydrogenase activity"/>
    <property type="evidence" value="ECO:0007669"/>
    <property type="project" value="InterPro"/>
</dbReference>
<organism evidence="7 8">
    <name type="scientific">Kibdelosporangium aridum</name>
    <dbReference type="NCBI Taxonomy" id="2030"/>
    <lineage>
        <taxon>Bacteria</taxon>
        <taxon>Bacillati</taxon>
        <taxon>Actinomycetota</taxon>
        <taxon>Actinomycetes</taxon>
        <taxon>Pseudonocardiales</taxon>
        <taxon>Pseudonocardiaceae</taxon>
        <taxon>Kibdelosporangium</taxon>
    </lineage>
</organism>
<keyword evidence="4" id="KW-0274">FAD</keyword>
<dbReference type="PANTHER" id="PTHR13878">
    <property type="entry name" value="GULONOLACTONE OXIDASE"/>
    <property type="match status" value="1"/>
</dbReference>
<dbReference type="PANTHER" id="PTHR13878:SF53">
    <property type="entry name" value="CYTOKININ DEHYDROGENASE 6"/>
    <property type="match status" value="1"/>
</dbReference>
<keyword evidence="8" id="KW-1185">Reference proteome</keyword>
<dbReference type="EMBL" id="FWXV01000010">
    <property type="protein sequence ID" value="SMD24232.1"/>
    <property type="molecule type" value="Genomic_DNA"/>
</dbReference>
<name>A0A1W2FR84_KIBAR</name>
<dbReference type="RefSeq" id="WP_084432863.1">
    <property type="nucleotide sequence ID" value="NZ_FWXV01000010.1"/>
</dbReference>
<evidence type="ECO:0000256" key="4">
    <source>
        <dbReference type="ARBA" id="ARBA00022827"/>
    </source>
</evidence>
<proteinExistence type="inferred from homology"/>
<evidence type="ECO:0000313" key="8">
    <source>
        <dbReference type="Proteomes" id="UP000192674"/>
    </source>
</evidence>
<sequence length="359" mass="38369">MTTADDAVLSWAADDFGHIVHTRPRGVLRPRTVAEIQDALASGVRLRPRGEGHSTAGQAQVSDGVVVDMRGLDSICVDGAQVLAGAGARWSAVLAATLPYGLTPPVLTDYLELSVGGTLSVGGIGGMTHRHGMQVDNVGLLEVLTPDGVVHTCEPGMPLFDLVRGGYGRHGIILRAALRLVSAPSRVYRYKLEFSSLAAFLAVQRELMESRRFDYLEGMALPEGTFEISLATYDSVVPDLAVDEEVSYFEFANRLVLEDQDKPHPWLNVFLPQDAVPDFMASVGDVGPTGTVLIYPFDTRLITAPAVSLPAGDVAYLVAVLRTAQSPTSLTQMLAANADLRRRTLNAGGRVYLDGSGTP</sequence>
<evidence type="ECO:0000256" key="2">
    <source>
        <dbReference type="ARBA" id="ARBA00005466"/>
    </source>
</evidence>
<evidence type="ECO:0000256" key="3">
    <source>
        <dbReference type="ARBA" id="ARBA00022630"/>
    </source>
</evidence>
<dbReference type="Gene3D" id="3.40.462.10">
    <property type="entry name" value="FAD-linked oxidases, C-terminal domain"/>
    <property type="match status" value="1"/>
</dbReference>
<dbReference type="InterPro" id="IPR015345">
    <property type="entry name" value="Cytokinin_DH_FAD/cytokin-bd"/>
</dbReference>
<gene>
    <name evidence="7" type="ORF">SAMN05661093_08371</name>
</gene>
<dbReference type="OrthoDB" id="6278354at2"/>
<reference evidence="7 8" key="1">
    <citation type="submission" date="2017-04" db="EMBL/GenBank/DDBJ databases">
        <authorList>
            <person name="Afonso C.L."/>
            <person name="Miller P.J."/>
            <person name="Scott M.A."/>
            <person name="Spackman E."/>
            <person name="Goraichik I."/>
            <person name="Dimitrov K.M."/>
            <person name="Suarez D.L."/>
            <person name="Swayne D.E."/>
        </authorList>
    </citation>
    <scope>NUCLEOTIDE SEQUENCE [LARGE SCALE GENOMIC DNA]</scope>
    <source>
        <strain evidence="7 8">DSM 43828</strain>
    </source>
</reference>
<accession>A0A1W2FR84</accession>
<keyword evidence="3" id="KW-0285">Flavoprotein</keyword>
<evidence type="ECO:0000259" key="6">
    <source>
        <dbReference type="PROSITE" id="PS51387"/>
    </source>
</evidence>
<dbReference type="GO" id="GO:0009690">
    <property type="term" value="P:cytokinin metabolic process"/>
    <property type="evidence" value="ECO:0007669"/>
    <property type="project" value="InterPro"/>
</dbReference>
<comment type="cofactor">
    <cofactor evidence="1">
        <name>FAD</name>
        <dbReference type="ChEBI" id="CHEBI:57692"/>
    </cofactor>
</comment>
<comment type="similarity">
    <text evidence="2">Belongs to the oxygen-dependent FAD-linked oxidoreductase family.</text>
</comment>
<dbReference type="SUPFAM" id="SSF55103">
    <property type="entry name" value="FAD-linked oxidases, C-terminal domain"/>
    <property type="match status" value="1"/>
</dbReference>
<dbReference type="AlphaFoldDB" id="A0A1W2FR84"/>
<dbReference type="SUPFAM" id="SSF56176">
    <property type="entry name" value="FAD-binding/transporter-associated domain-like"/>
    <property type="match status" value="1"/>
</dbReference>
<dbReference type="InterPro" id="IPR016164">
    <property type="entry name" value="FAD-linked_Oxase-like_C"/>
</dbReference>
<dbReference type="InterPro" id="IPR016170">
    <property type="entry name" value="Cytok_DH_C_sf"/>
</dbReference>
<dbReference type="Pfam" id="PF09265">
    <property type="entry name" value="Cytokin-bind"/>
    <property type="match status" value="1"/>
</dbReference>
<keyword evidence="5" id="KW-0560">Oxidoreductase</keyword>
<dbReference type="InterPro" id="IPR016166">
    <property type="entry name" value="FAD-bd_PCMH"/>
</dbReference>
<dbReference type="InterPro" id="IPR006094">
    <property type="entry name" value="Oxid_FAD_bind_N"/>
</dbReference>